<dbReference type="EMBL" id="HBGT01027582">
    <property type="protein sequence ID" value="CAD9439330.1"/>
    <property type="molecule type" value="Transcribed_RNA"/>
</dbReference>
<gene>
    <name evidence="2" type="ORF">FPAR1323_LOCUS14347</name>
</gene>
<organism evidence="2">
    <name type="scientific">Florenciella parvula</name>
    <dbReference type="NCBI Taxonomy" id="236787"/>
    <lineage>
        <taxon>Eukaryota</taxon>
        <taxon>Sar</taxon>
        <taxon>Stramenopiles</taxon>
        <taxon>Ochrophyta</taxon>
        <taxon>Dictyochophyceae</taxon>
        <taxon>Florenciellales</taxon>
        <taxon>Florenciella</taxon>
    </lineage>
</organism>
<feature type="compositionally biased region" description="Basic and acidic residues" evidence="1">
    <location>
        <begin position="151"/>
        <end position="163"/>
    </location>
</feature>
<accession>A0A7S2CYQ0</accession>
<sequence length="203" mass="23353">MARTSNEAFATALNKKYARILEQETEVLRKRDEVDALRVKQAKVRNAERTTAKLNAWRGVYSIAKTWDQDFRPPDQKLEAKTYSIADKDQWDRGELRSWYQAYARPPDDAEPAPGLATGYLVTRAETGPAKAQAPAPTMSTSRGSPRTRARGQEPHWMLHEDQLGFQKQMSEDRFEARMNYPPREEGRVDGYRQAPWKDRPKG</sequence>
<name>A0A7S2CYQ0_9STRA</name>
<feature type="compositionally biased region" description="Basic and acidic residues" evidence="1">
    <location>
        <begin position="170"/>
        <end position="203"/>
    </location>
</feature>
<dbReference type="AlphaFoldDB" id="A0A7S2CYQ0"/>
<evidence type="ECO:0000313" key="2">
    <source>
        <dbReference type="EMBL" id="CAD9439330.1"/>
    </source>
</evidence>
<reference evidence="2" key="1">
    <citation type="submission" date="2021-01" db="EMBL/GenBank/DDBJ databases">
        <authorList>
            <person name="Corre E."/>
            <person name="Pelletier E."/>
            <person name="Niang G."/>
            <person name="Scheremetjew M."/>
            <person name="Finn R."/>
            <person name="Kale V."/>
            <person name="Holt S."/>
            <person name="Cochrane G."/>
            <person name="Meng A."/>
            <person name="Brown T."/>
            <person name="Cohen L."/>
        </authorList>
    </citation>
    <scope>NUCLEOTIDE SEQUENCE</scope>
    <source>
        <strain evidence="2">RCC1693</strain>
    </source>
</reference>
<evidence type="ECO:0000256" key="1">
    <source>
        <dbReference type="SAM" id="MobiDB-lite"/>
    </source>
</evidence>
<feature type="region of interest" description="Disordered" evidence="1">
    <location>
        <begin position="127"/>
        <end position="203"/>
    </location>
</feature>
<protein>
    <submittedName>
        <fullName evidence="2">Uncharacterized protein</fullName>
    </submittedName>
</protein>
<proteinExistence type="predicted"/>